<name>A0A174A8B0_9FIRM</name>
<dbReference type="EMBL" id="CYZA01000006">
    <property type="protein sequence ID" value="CUN83725.1"/>
    <property type="molecule type" value="Genomic_DNA"/>
</dbReference>
<dbReference type="RefSeq" id="WP_055053212.1">
    <property type="nucleotide sequence ID" value="NZ_CYZA01000006.1"/>
</dbReference>
<gene>
    <name evidence="1" type="ORF">ERS852395_01465</name>
</gene>
<evidence type="ECO:0000313" key="1">
    <source>
        <dbReference type="EMBL" id="CUN83725.1"/>
    </source>
</evidence>
<proteinExistence type="predicted"/>
<protein>
    <submittedName>
        <fullName evidence="1">Uncharacterized protein</fullName>
    </submittedName>
</protein>
<dbReference type="AlphaFoldDB" id="A0A174A8B0"/>
<organism evidence="1 2">
    <name type="scientific">Blautia obeum</name>
    <dbReference type="NCBI Taxonomy" id="40520"/>
    <lineage>
        <taxon>Bacteria</taxon>
        <taxon>Bacillati</taxon>
        <taxon>Bacillota</taxon>
        <taxon>Clostridia</taxon>
        <taxon>Lachnospirales</taxon>
        <taxon>Lachnospiraceae</taxon>
        <taxon>Blautia</taxon>
    </lineage>
</organism>
<reference evidence="1 2" key="1">
    <citation type="submission" date="2015-09" db="EMBL/GenBank/DDBJ databases">
        <authorList>
            <consortium name="Pathogen Informatics"/>
        </authorList>
    </citation>
    <scope>NUCLEOTIDE SEQUENCE [LARGE SCALE GENOMIC DNA]</scope>
    <source>
        <strain evidence="1 2">2789STDY5608838</strain>
    </source>
</reference>
<accession>A0A174A8B0</accession>
<evidence type="ECO:0000313" key="2">
    <source>
        <dbReference type="Proteomes" id="UP000095447"/>
    </source>
</evidence>
<sequence length="74" mass="8462">MLKKVTRREAQKALVAGNPVYLLPNRMQVNSPWAHPFKVKTPMSEEKFNRLIMKYEHACCTVDTGTGSFCYIDA</sequence>
<dbReference type="Proteomes" id="UP000095447">
    <property type="component" value="Unassembled WGS sequence"/>
</dbReference>